<accession>A0A165YB03</accession>
<keyword evidence="2" id="KW-1185">Reference proteome</keyword>
<evidence type="ECO:0000313" key="2">
    <source>
        <dbReference type="Proteomes" id="UP000076532"/>
    </source>
</evidence>
<gene>
    <name evidence="1" type="ORF">FIBSPDRAFT_900542</name>
</gene>
<proteinExistence type="predicted"/>
<dbReference type="EMBL" id="KV417701">
    <property type="protein sequence ID" value="KZP09380.1"/>
    <property type="molecule type" value="Genomic_DNA"/>
</dbReference>
<dbReference type="Proteomes" id="UP000076532">
    <property type="component" value="Unassembled WGS sequence"/>
</dbReference>
<protein>
    <submittedName>
        <fullName evidence="1">Uncharacterized protein</fullName>
    </submittedName>
</protein>
<sequence>MPQLSCLQLWPIEALAGEWVVGQHGVPFCNIPWASPSTNPSHLCTCRYVTCPGLCPTLVRVETESGAHSSTRAAPGKVFNESLIIVVLICARQINKYALDGARPGGDHRLNLSSAPMTQNTFNSCLPFCWRPGFD</sequence>
<dbReference type="AlphaFoldDB" id="A0A165YB03"/>
<evidence type="ECO:0000313" key="1">
    <source>
        <dbReference type="EMBL" id="KZP09380.1"/>
    </source>
</evidence>
<reference evidence="1 2" key="1">
    <citation type="journal article" date="2016" name="Mol. Biol. Evol.">
        <title>Comparative Genomics of Early-Diverging Mushroom-Forming Fungi Provides Insights into the Origins of Lignocellulose Decay Capabilities.</title>
        <authorList>
            <person name="Nagy L.G."/>
            <person name="Riley R."/>
            <person name="Tritt A."/>
            <person name="Adam C."/>
            <person name="Daum C."/>
            <person name="Floudas D."/>
            <person name="Sun H."/>
            <person name="Yadav J.S."/>
            <person name="Pangilinan J."/>
            <person name="Larsson K.H."/>
            <person name="Matsuura K."/>
            <person name="Barry K."/>
            <person name="Labutti K."/>
            <person name="Kuo R."/>
            <person name="Ohm R.A."/>
            <person name="Bhattacharya S.S."/>
            <person name="Shirouzu T."/>
            <person name="Yoshinaga Y."/>
            <person name="Martin F.M."/>
            <person name="Grigoriev I.V."/>
            <person name="Hibbett D.S."/>
        </authorList>
    </citation>
    <scope>NUCLEOTIDE SEQUENCE [LARGE SCALE GENOMIC DNA]</scope>
    <source>
        <strain evidence="1 2">CBS 109695</strain>
    </source>
</reference>
<organism evidence="1 2">
    <name type="scientific">Athelia psychrophila</name>
    <dbReference type="NCBI Taxonomy" id="1759441"/>
    <lineage>
        <taxon>Eukaryota</taxon>
        <taxon>Fungi</taxon>
        <taxon>Dikarya</taxon>
        <taxon>Basidiomycota</taxon>
        <taxon>Agaricomycotina</taxon>
        <taxon>Agaricomycetes</taxon>
        <taxon>Agaricomycetidae</taxon>
        <taxon>Atheliales</taxon>
        <taxon>Atheliaceae</taxon>
        <taxon>Athelia</taxon>
    </lineage>
</organism>
<name>A0A165YB03_9AGAM</name>